<dbReference type="InterPro" id="IPR036126">
    <property type="entry name" value="TBCA_sf"/>
</dbReference>
<evidence type="ECO:0000256" key="3">
    <source>
        <dbReference type="RuleBase" id="RU364030"/>
    </source>
</evidence>
<accession>A0A6G1FUS1</accession>
<organism evidence="4">
    <name type="scientific">Eremomyces bilateralis CBS 781.70</name>
    <dbReference type="NCBI Taxonomy" id="1392243"/>
    <lineage>
        <taxon>Eukaryota</taxon>
        <taxon>Fungi</taxon>
        <taxon>Dikarya</taxon>
        <taxon>Ascomycota</taxon>
        <taxon>Pezizomycotina</taxon>
        <taxon>Dothideomycetes</taxon>
        <taxon>Dothideomycetes incertae sedis</taxon>
        <taxon>Eremomycetales</taxon>
        <taxon>Eremomycetaceae</taxon>
        <taxon>Eremomyces</taxon>
    </lineage>
</organism>
<dbReference type="PANTHER" id="PTHR21500:SF0">
    <property type="entry name" value="TUBULIN-SPECIFIC CHAPERONE A"/>
    <property type="match status" value="1"/>
</dbReference>
<comment type="similarity">
    <text evidence="1 3">Belongs to the TBCA family.</text>
</comment>
<dbReference type="OrthoDB" id="296187at2759"/>
<name>A0A6G1FUS1_9PEZI</name>
<reference evidence="6" key="2">
    <citation type="submission" date="2020-04" db="EMBL/GenBank/DDBJ databases">
        <authorList>
            <consortium name="NCBI Genome Project"/>
        </authorList>
    </citation>
    <scope>NUCLEOTIDE SEQUENCE</scope>
    <source>
        <strain evidence="6">CBS 781.70</strain>
    </source>
</reference>
<comment type="subcellular location">
    <subcellularLocation>
        <location evidence="3">Cytoplasm</location>
        <location evidence="3">Cytoskeleton</location>
    </subcellularLocation>
</comment>
<reference evidence="4 6" key="1">
    <citation type="submission" date="2020-01" db="EMBL/GenBank/DDBJ databases">
        <authorList>
            <consortium name="DOE Joint Genome Institute"/>
            <person name="Haridas S."/>
            <person name="Albert R."/>
            <person name="Binder M."/>
            <person name="Bloem J."/>
            <person name="Labutti K."/>
            <person name="Salamov A."/>
            <person name="Andreopoulos B."/>
            <person name="Baker S.E."/>
            <person name="Barry K."/>
            <person name="Bills G."/>
            <person name="Bluhm B.H."/>
            <person name="Cannon C."/>
            <person name="Castanera R."/>
            <person name="Culley D.E."/>
            <person name="Daum C."/>
            <person name="Ezra D."/>
            <person name="Gonzalez J.B."/>
            <person name="Henrissat B."/>
            <person name="Kuo A."/>
            <person name="Liang C."/>
            <person name="Lipzen A."/>
            <person name="Lutzoni F."/>
            <person name="Magnuson J."/>
            <person name="Mondo S."/>
            <person name="Nolan M."/>
            <person name="Ohm R."/>
            <person name="Pangilinan J."/>
            <person name="Park H.-J."/>
            <person name="Ramirez L."/>
            <person name="Alfaro M."/>
            <person name="Sun H."/>
            <person name="Tritt A."/>
            <person name="Yoshinaga Y."/>
            <person name="Zwiers L.-H."/>
            <person name="Turgeon B.G."/>
            <person name="Goodwin S.B."/>
            <person name="Spatafora J.W."/>
            <person name="Crous P.W."/>
            <person name="Grigoriev I.V."/>
        </authorList>
    </citation>
    <scope>NUCLEOTIDE SEQUENCE</scope>
    <source>
        <strain evidence="4 6">CBS 781.70</strain>
    </source>
</reference>
<evidence type="ECO:0000313" key="4">
    <source>
        <dbReference type="EMBL" id="KAF1809432.1"/>
    </source>
</evidence>
<reference evidence="6" key="3">
    <citation type="submission" date="2025-04" db="UniProtKB">
        <authorList>
            <consortium name="RefSeq"/>
        </authorList>
    </citation>
    <scope>IDENTIFICATION</scope>
    <source>
        <strain evidence="6">CBS 781.70</strain>
    </source>
</reference>
<dbReference type="GO" id="GO:0005874">
    <property type="term" value="C:microtubule"/>
    <property type="evidence" value="ECO:0007669"/>
    <property type="project" value="UniProtKB-KW"/>
</dbReference>
<dbReference type="InterPro" id="IPR004226">
    <property type="entry name" value="TBCA"/>
</dbReference>
<dbReference type="GeneID" id="54418297"/>
<evidence type="ECO:0000313" key="6">
    <source>
        <dbReference type="RefSeq" id="XP_033531063.1"/>
    </source>
</evidence>
<dbReference type="GO" id="GO:0048487">
    <property type="term" value="F:beta-tubulin binding"/>
    <property type="evidence" value="ECO:0007669"/>
    <property type="project" value="InterPro"/>
</dbReference>
<dbReference type="SUPFAM" id="SSF46988">
    <property type="entry name" value="Tubulin chaperone cofactor A"/>
    <property type="match status" value="1"/>
</dbReference>
<comment type="subunit">
    <text evidence="3">Supercomplex made of cofactors A to E. Cofactors A and D function by capturing and stabilizing tubulin in a quasi-native conformation. Cofactor E binds to the cofactor D-tubulin complex; interaction with cofactor C then causes the release of tubulin polypeptides that are committed to the native state.</text>
</comment>
<dbReference type="RefSeq" id="XP_033531063.1">
    <property type="nucleotide sequence ID" value="XM_033677727.1"/>
</dbReference>
<dbReference type="Gene3D" id="1.20.58.90">
    <property type="match status" value="1"/>
</dbReference>
<dbReference type="EMBL" id="ML975173">
    <property type="protein sequence ID" value="KAF1809432.1"/>
    <property type="molecule type" value="Genomic_DNA"/>
</dbReference>
<dbReference type="AlphaFoldDB" id="A0A6G1FUS1"/>
<evidence type="ECO:0000256" key="1">
    <source>
        <dbReference type="ARBA" id="ARBA00006806"/>
    </source>
</evidence>
<gene>
    <name evidence="4 6" type="ORF">P152DRAFT_442071</name>
</gene>
<dbReference type="Pfam" id="PF02970">
    <property type="entry name" value="TBCA"/>
    <property type="match status" value="1"/>
</dbReference>
<keyword evidence="3" id="KW-0963">Cytoplasm</keyword>
<keyword evidence="2 3" id="KW-0143">Chaperone</keyword>
<keyword evidence="3" id="KW-0206">Cytoskeleton</keyword>
<protein>
    <recommendedName>
        <fullName evidence="3">Tubulin-specific chaperone A</fullName>
    </recommendedName>
</protein>
<evidence type="ECO:0000256" key="2">
    <source>
        <dbReference type="ARBA" id="ARBA00023186"/>
    </source>
</evidence>
<sequence>MAPPSKLAVAISSVQRLAKEEKSYHVELEQQAARIAKLQAAESTDENADFQLRQERQALEETKKVLPSVQERLKGAVAQLKEQLEANRADCPAADVARADELLKSIA</sequence>
<evidence type="ECO:0000313" key="5">
    <source>
        <dbReference type="Proteomes" id="UP000504638"/>
    </source>
</evidence>
<keyword evidence="3" id="KW-0493">Microtubule</keyword>
<proteinExistence type="inferred from homology"/>
<dbReference type="PANTHER" id="PTHR21500">
    <property type="entry name" value="TUBULIN-SPECIFIC CHAPERONE A"/>
    <property type="match status" value="1"/>
</dbReference>
<dbReference type="Proteomes" id="UP000504638">
    <property type="component" value="Unplaced"/>
</dbReference>
<dbReference type="GO" id="GO:0007021">
    <property type="term" value="P:tubulin complex assembly"/>
    <property type="evidence" value="ECO:0007669"/>
    <property type="project" value="UniProtKB-UniRule"/>
</dbReference>
<dbReference type="GO" id="GO:0007023">
    <property type="term" value="P:post-chaperonin tubulin folding pathway"/>
    <property type="evidence" value="ECO:0007669"/>
    <property type="project" value="UniProtKB-UniRule"/>
</dbReference>
<keyword evidence="5" id="KW-1185">Reference proteome</keyword>
<dbReference type="GO" id="GO:0005829">
    <property type="term" value="C:cytosol"/>
    <property type="evidence" value="ECO:0007669"/>
    <property type="project" value="TreeGrafter"/>
</dbReference>